<evidence type="ECO:0000256" key="5">
    <source>
        <dbReference type="ARBA" id="ARBA00022516"/>
    </source>
</evidence>
<comment type="function">
    <text evidence="11">Involved in the type II fatty acid elongation cycle. Catalyzes the elongation of a wide range of acyl-ACP by the addition of two carbons from malonyl-ACP to an acyl acceptor. Can efficiently catalyze the conversion of palmitoleoyl-ACP (cis-hexadec-9-enoyl-ACP) to cis-vaccenoyl-ACP (cis-octadec-11-enoyl-ACP), an essential step in the thermal regulation of fatty acid composition.</text>
</comment>
<evidence type="ECO:0000313" key="15">
    <source>
        <dbReference type="EMBL" id="QDU85001.1"/>
    </source>
</evidence>
<dbReference type="InterPro" id="IPR020841">
    <property type="entry name" value="PKS_Beta-ketoAc_synthase_dom"/>
</dbReference>
<evidence type="ECO:0000256" key="6">
    <source>
        <dbReference type="ARBA" id="ARBA00022679"/>
    </source>
</evidence>
<dbReference type="PROSITE" id="PS52004">
    <property type="entry name" value="KS3_2"/>
    <property type="match status" value="1"/>
</dbReference>
<keyword evidence="16" id="KW-1185">Reference proteome</keyword>
<name>A0A518D0J5_9BACT</name>
<dbReference type="SMART" id="SM00825">
    <property type="entry name" value="PKS_KS"/>
    <property type="match status" value="1"/>
</dbReference>
<evidence type="ECO:0000256" key="4">
    <source>
        <dbReference type="ARBA" id="ARBA00014657"/>
    </source>
</evidence>
<keyword evidence="6 11" id="KW-0808">Transferase</keyword>
<proteinExistence type="inferred from homology"/>
<comment type="catalytic activity">
    <reaction evidence="11">
        <text>a fatty acyl-[ACP] + malonyl-[ACP] + H(+) = a 3-oxoacyl-[ACP] + holo-[ACP] + CO2</text>
        <dbReference type="Rhea" id="RHEA:22836"/>
        <dbReference type="Rhea" id="RHEA-COMP:9623"/>
        <dbReference type="Rhea" id="RHEA-COMP:9685"/>
        <dbReference type="Rhea" id="RHEA-COMP:9916"/>
        <dbReference type="Rhea" id="RHEA-COMP:14125"/>
        <dbReference type="ChEBI" id="CHEBI:15378"/>
        <dbReference type="ChEBI" id="CHEBI:16526"/>
        <dbReference type="ChEBI" id="CHEBI:64479"/>
        <dbReference type="ChEBI" id="CHEBI:78449"/>
        <dbReference type="ChEBI" id="CHEBI:78776"/>
        <dbReference type="ChEBI" id="CHEBI:138651"/>
    </reaction>
</comment>
<dbReference type="PANTHER" id="PTHR11712:SF336">
    <property type="entry name" value="3-OXOACYL-[ACYL-CARRIER-PROTEIN] SYNTHASE, MITOCHONDRIAL"/>
    <property type="match status" value="1"/>
</dbReference>
<evidence type="ECO:0000313" key="16">
    <source>
        <dbReference type="Proteomes" id="UP000319342"/>
    </source>
</evidence>
<evidence type="ECO:0000256" key="10">
    <source>
        <dbReference type="ARBA" id="ARBA00023315"/>
    </source>
</evidence>
<dbReference type="NCBIfam" id="TIGR03150">
    <property type="entry name" value="fabF"/>
    <property type="match status" value="1"/>
</dbReference>
<dbReference type="NCBIfam" id="NF005589">
    <property type="entry name" value="PRK07314.1"/>
    <property type="match status" value="1"/>
</dbReference>
<dbReference type="EMBL" id="CP036290">
    <property type="protein sequence ID" value="QDU85001.1"/>
    <property type="molecule type" value="Genomic_DNA"/>
</dbReference>
<dbReference type="PANTHER" id="PTHR11712">
    <property type="entry name" value="POLYKETIDE SYNTHASE-RELATED"/>
    <property type="match status" value="1"/>
</dbReference>
<keyword evidence="10 11" id="KW-0012">Acyltransferase</keyword>
<dbReference type="SUPFAM" id="SSF53901">
    <property type="entry name" value="Thiolase-like"/>
    <property type="match status" value="2"/>
</dbReference>
<gene>
    <name evidence="15" type="primary">fabF_2</name>
    <name evidence="15" type="ORF">Pla163_21220</name>
</gene>
<keyword evidence="9 11" id="KW-0275">Fatty acid biosynthesis</keyword>
<dbReference type="EC" id="2.3.1.179" evidence="3 11"/>
<evidence type="ECO:0000256" key="7">
    <source>
        <dbReference type="ARBA" id="ARBA00022832"/>
    </source>
</evidence>
<dbReference type="InterPro" id="IPR018201">
    <property type="entry name" value="Ketoacyl_synth_AS"/>
</dbReference>
<organism evidence="15 16">
    <name type="scientific">Rohdeia mirabilis</name>
    <dbReference type="NCBI Taxonomy" id="2528008"/>
    <lineage>
        <taxon>Bacteria</taxon>
        <taxon>Pseudomonadati</taxon>
        <taxon>Planctomycetota</taxon>
        <taxon>Planctomycetia</taxon>
        <taxon>Planctomycetia incertae sedis</taxon>
        <taxon>Rohdeia</taxon>
    </lineage>
</organism>
<evidence type="ECO:0000256" key="8">
    <source>
        <dbReference type="ARBA" id="ARBA00023098"/>
    </source>
</evidence>
<dbReference type="FunFam" id="3.40.47.10:FF:000029">
    <property type="entry name" value="3-oxoacyl-[acyl-carrier-protein] synthase 1"/>
    <property type="match status" value="1"/>
</dbReference>
<dbReference type="InterPro" id="IPR000794">
    <property type="entry name" value="Beta-ketoacyl_synthase"/>
</dbReference>
<reference evidence="15 16" key="1">
    <citation type="submission" date="2019-02" db="EMBL/GenBank/DDBJ databases">
        <title>Deep-cultivation of Planctomycetes and their phenomic and genomic characterization uncovers novel biology.</title>
        <authorList>
            <person name="Wiegand S."/>
            <person name="Jogler M."/>
            <person name="Boedeker C."/>
            <person name="Pinto D."/>
            <person name="Vollmers J."/>
            <person name="Rivas-Marin E."/>
            <person name="Kohn T."/>
            <person name="Peeters S.H."/>
            <person name="Heuer A."/>
            <person name="Rast P."/>
            <person name="Oberbeckmann S."/>
            <person name="Bunk B."/>
            <person name="Jeske O."/>
            <person name="Meyerdierks A."/>
            <person name="Storesund J.E."/>
            <person name="Kallscheuer N."/>
            <person name="Luecker S."/>
            <person name="Lage O.M."/>
            <person name="Pohl T."/>
            <person name="Merkel B.J."/>
            <person name="Hornburger P."/>
            <person name="Mueller R.-W."/>
            <person name="Bruemmer F."/>
            <person name="Labrenz M."/>
            <person name="Spormann A.M."/>
            <person name="Op den Camp H."/>
            <person name="Overmann J."/>
            <person name="Amann R."/>
            <person name="Jetten M.S.M."/>
            <person name="Mascher T."/>
            <person name="Medema M.H."/>
            <person name="Devos D.P."/>
            <person name="Kaster A.-K."/>
            <person name="Ovreas L."/>
            <person name="Rohde M."/>
            <person name="Galperin M.Y."/>
            <person name="Jogler C."/>
        </authorList>
    </citation>
    <scope>NUCLEOTIDE SEQUENCE [LARGE SCALE GENOMIC DNA]</scope>
    <source>
        <strain evidence="15 16">Pla163</strain>
    </source>
</reference>
<dbReference type="InterPro" id="IPR017568">
    <property type="entry name" value="3-oxoacyl-ACP_synth-2"/>
</dbReference>
<dbReference type="UniPathway" id="UPA00094"/>
<sequence>MRRVAITGLGTLNALGNDVETTWSRLLAGESGVREIDFIDLDTIPVKIAGHAVVNLEEHFEAPEFRKLDPFTMYALIASEEAARDAGIDFRELPVEERERVGTIIGTGIGGLIGIEEQHLVLQERGARRVSPHFVPRIMANAVSGQVAIRHGLLGTAFTTSSACASSGHAMGMALMAIRSGEADVVVTGGSEMATTALTVAGFNSAKALSTNPDPDMASRPFDRERDGFVLGDGAAVLVFEELERARARGARIYAEVKGYGSTDDAFHITAPKEDGSGPARALELALRSAGIGPDDVDYINAHGTSTKYNDAIETRAIKLALGDRAQKVAISSTKSMLGHLLGASSAVELVATALSVHTGRVHPTRNLQNPDPDCDLDYVPGEAREMVVRNALSNSLGFGGHNVSLCIGRPD</sequence>
<dbReference type="InterPro" id="IPR016039">
    <property type="entry name" value="Thiolase-like"/>
</dbReference>
<dbReference type="GO" id="GO:0004315">
    <property type="term" value="F:3-oxoacyl-[acyl-carrier-protein] synthase activity"/>
    <property type="evidence" value="ECO:0007669"/>
    <property type="project" value="UniProtKB-UniRule"/>
</dbReference>
<evidence type="ECO:0000256" key="2">
    <source>
        <dbReference type="ARBA" id="ARBA00008467"/>
    </source>
</evidence>
<evidence type="ECO:0000256" key="12">
    <source>
        <dbReference type="PIRSR" id="PIRSR000447-1"/>
    </source>
</evidence>
<comment type="pathway">
    <text evidence="1 11">Lipid metabolism; fatty acid biosynthesis.</text>
</comment>
<dbReference type="AlphaFoldDB" id="A0A518D0J5"/>
<dbReference type="CDD" id="cd00834">
    <property type="entry name" value="KAS_I_II"/>
    <property type="match status" value="1"/>
</dbReference>
<protein>
    <recommendedName>
        <fullName evidence="4 11">3-oxoacyl-[acyl-carrier-protein] synthase 2</fullName>
        <ecNumber evidence="3 11">2.3.1.179</ecNumber>
    </recommendedName>
</protein>
<evidence type="ECO:0000256" key="9">
    <source>
        <dbReference type="ARBA" id="ARBA00023160"/>
    </source>
</evidence>
<dbReference type="OrthoDB" id="292158at2"/>
<keyword evidence="5 11" id="KW-0444">Lipid biosynthesis</keyword>
<evidence type="ECO:0000256" key="3">
    <source>
        <dbReference type="ARBA" id="ARBA00012356"/>
    </source>
</evidence>
<evidence type="ECO:0000256" key="1">
    <source>
        <dbReference type="ARBA" id="ARBA00005194"/>
    </source>
</evidence>
<dbReference type="Proteomes" id="UP000319342">
    <property type="component" value="Chromosome"/>
</dbReference>
<dbReference type="Pfam" id="PF00109">
    <property type="entry name" value="ketoacyl-synt"/>
    <property type="match status" value="1"/>
</dbReference>
<evidence type="ECO:0000256" key="13">
    <source>
        <dbReference type="RuleBase" id="RU003694"/>
    </source>
</evidence>
<comment type="similarity">
    <text evidence="2 11 13">Belongs to the thiolase-like superfamily. Beta-ketoacyl-ACP synthases family.</text>
</comment>
<dbReference type="FunFam" id="3.40.47.10:FF:000018">
    <property type="entry name" value="3-oxoacyl-[acyl-carrier-protein] synthase 2"/>
    <property type="match status" value="1"/>
</dbReference>
<feature type="active site" description="For beta-ketoacyl synthase activity" evidence="12">
    <location>
        <position position="164"/>
    </location>
</feature>
<accession>A0A518D0J5</accession>
<dbReference type="InterPro" id="IPR014030">
    <property type="entry name" value="Ketoacyl_synth_N"/>
</dbReference>
<dbReference type="PROSITE" id="PS00606">
    <property type="entry name" value="KS3_1"/>
    <property type="match status" value="1"/>
</dbReference>
<comment type="catalytic activity">
    <reaction evidence="11">
        <text>(9Z)-hexadecenoyl-[ACP] + malonyl-[ACP] + H(+) = 3-oxo-(11Z)-octadecenoyl-[ACP] + holo-[ACP] + CO2</text>
        <dbReference type="Rhea" id="RHEA:55040"/>
        <dbReference type="Rhea" id="RHEA-COMP:9623"/>
        <dbReference type="Rhea" id="RHEA-COMP:9685"/>
        <dbReference type="Rhea" id="RHEA-COMP:10800"/>
        <dbReference type="Rhea" id="RHEA-COMP:14074"/>
        <dbReference type="ChEBI" id="CHEBI:15378"/>
        <dbReference type="ChEBI" id="CHEBI:16526"/>
        <dbReference type="ChEBI" id="CHEBI:64479"/>
        <dbReference type="ChEBI" id="CHEBI:78449"/>
        <dbReference type="ChEBI" id="CHEBI:83989"/>
        <dbReference type="ChEBI" id="CHEBI:138538"/>
        <dbReference type="EC" id="2.3.1.179"/>
    </reaction>
</comment>
<keyword evidence="7" id="KW-0276">Fatty acid metabolism</keyword>
<dbReference type="PIRSF" id="PIRSF000447">
    <property type="entry name" value="KAS_II"/>
    <property type="match status" value="1"/>
</dbReference>
<keyword evidence="8" id="KW-0443">Lipid metabolism</keyword>
<dbReference type="GO" id="GO:0030497">
    <property type="term" value="P:fatty acid elongation"/>
    <property type="evidence" value="ECO:0007669"/>
    <property type="project" value="UniProtKB-ARBA"/>
</dbReference>
<feature type="domain" description="Ketosynthase family 3 (KS3)" evidence="14">
    <location>
        <begin position="1"/>
        <end position="410"/>
    </location>
</feature>
<evidence type="ECO:0000259" key="14">
    <source>
        <dbReference type="PROSITE" id="PS52004"/>
    </source>
</evidence>
<dbReference type="Pfam" id="PF02801">
    <property type="entry name" value="Ketoacyl-synt_C"/>
    <property type="match status" value="1"/>
</dbReference>
<evidence type="ECO:0000256" key="11">
    <source>
        <dbReference type="PIRNR" id="PIRNR000447"/>
    </source>
</evidence>
<dbReference type="Gene3D" id="3.40.47.10">
    <property type="match status" value="1"/>
</dbReference>
<dbReference type="InterPro" id="IPR014031">
    <property type="entry name" value="Ketoacyl_synth_C"/>
</dbReference>